<keyword evidence="3" id="KW-1185">Reference proteome</keyword>
<accession>A0ABS3FPV4</accession>
<protein>
    <submittedName>
        <fullName evidence="2">Uncharacterized protein</fullName>
    </submittedName>
</protein>
<dbReference type="RefSeq" id="WP_207087693.1">
    <property type="nucleotide sequence ID" value="NZ_JAFLQW010000234.1"/>
</dbReference>
<evidence type="ECO:0000313" key="2">
    <source>
        <dbReference type="EMBL" id="MBO0349158.1"/>
    </source>
</evidence>
<gene>
    <name evidence="2" type="ORF">J0895_08590</name>
</gene>
<keyword evidence="1" id="KW-0732">Signal</keyword>
<name>A0ABS3FPV4_9CYAN</name>
<proteinExistence type="predicted"/>
<feature type="signal peptide" evidence="1">
    <location>
        <begin position="1"/>
        <end position="26"/>
    </location>
</feature>
<feature type="chain" id="PRO_5045913329" evidence="1">
    <location>
        <begin position="27"/>
        <end position="116"/>
    </location>
</feature>
<evidence type="ECO:0000256" key="1">
    <source>
        <dbReference type="SAM" id="SignalP"/>
    </source>
</evidence>
<evidence type="ECO:0000313" key="3">
    <source>
        <dbReference type="Proteomes" id="UP000664844"/>
    </source>
</evidence>
<sequence length="116" mass="13021">MMKPLQKTIATTVGLSLLFWSTPSLADQNLRLTWVRMNETNRDGCVQQAVEAMKSSGLDNVEVQDNEFVQGDTRDLEAKIMCIESGRELIAAIAVASDNSSTARDIRGRLRNYMRR</sequence>
<reference evidence="2 3" key="1">
    <citation type="submission" date="2021-03" db="EMBL/GenBank/DDBJ databases">
        <title>Metabolic Capacity of the Antarctic Cyanobacterium Phormidium pseudopriestleyi that Sustains Oxygenic Photosynthesis in the Presence of Hydrogen Sulfide.</title>
        <authorList>
            <person name="Lumian J.E."/>
            <person name="Jungblut A.D."/>
            <person name="Dillon M.L."/>
            <person name="Hawes I."/>
            <person name="Doran P.T."/>
            <person name="Mackey T.J."/>
            <person name="Dick G.J."/>
            <person name="Grettenberger C.L."/>
            <person name="Sumner D.Y."/>
        </authorList>
    </citation>
    <scope>NUCLEOTIDE SEQUENCE [LARGE SCALE GENOMIC DNA]</scope>
    <source>
        <strain evidence="2 3">FRX01</strain>
    </source>
</reference>
<dbReference type="EMBL" id="JAFLQW010000234">
    <property type="protein sequence ID" value="MBO0349158.1"/>
    <property type="molecule type" value="Genomic_DNA"/>
</dbReference>
<organism evidence="2 3">
    <name type="scientific">Phormidium pseudopriestleyi FRX01</name>
    <dbReference type="NCBI Taxonomy" id="1759528"/>
    <lineage>
        <taxon>Bacteria</taxon>
        <taxon>Bacillati</taxon>
        <taxon>Cyanobacteriota</taxon>
        <taxon>Cyanophyceae</taxon>
        <taxon>Oscillatoriophycideae</taxon>
        <taxon>Oscillatoriales</taxon>
        <taxon>Oscillatoriaceae</taxon>
        <taxon>Phormidium</taxon>
    </lineage>
</organism>
<comment type="caution">
    <text evidence="2">The sequence shown here is derived from an EMBL/GenBank/DDBJ whole genome shotgun (WGS) entry which is preliminary data.</text>
</comment>
<dbReference type="Proteomes" id="UP000664844">
    <property type="component" value="Unassembled WGS sequence"/>
</dbReference>